<name>A0A2A5T0P9_9GAMM</name>
<dbReference type="Proteomes" id="UP000219020">
    <property type="component" value="Unassembled WGS sequence"/>
</dbReference>
<dbReference type="GeneID" id="66953467"/>
<dbReference type="RefSeq" id="WP_199399550.1">
    <property type="nucleotide sequence ID" value="NZ_NBYY01000031.1"/>
</dbReference>
<dbReference type="Pfam" id="PF13612">
    <property type="entry name" value="DDE_Tnp_1_3"/>
    <property type="match status" value="1"/>
</dbReference>
<evidence type="ECO:0000313" key="2">
    <source>
        <dbReference type="EMBL" id="PCS21733.1"/>
    </source>
</evidence>
<dbReference type="AlphaFoldDB" id="A0A2A5T0P9"/>
<evidence type="ECO:0000313" key="3">
    <source>
        <dbReference type="Proteomes" id="UP000219020"/>
    </source>
</evidence>
<dbReference type="InterPro" id="IPR025668">
    <property type="entry name" value="Tnp_DDE_dom"/>
</dbReference>
<sequence>MRRWFYSLKSYLIINDQGGIISVKLMTTNVNDRKLVPEMANEILGCLCGDKGYIYGPLEQELADRGVTLRTGIKNMKPKVMKLWDRLMLRKLFII</sequence>
<feature type="domain" description="Transposase DDE" evidence="1">
    <location>
        <begin position="4"/>
        <end position="95"/>
    </location>
</feature>
<accession>A0A2A5T0P9</accession>
<reference evidence="3" key="1">
    <citation type="submission" date="2017-04" db="EMBL/GenBank/DDBJ databases">
        <title>Genome evolution of the luminous symbionts of deep sea anglerfish.</title>
        <authorList>
            <person name="Hendry T.A."/>
        </authorList>
    </citation>
    <scope>NUCLEOTIDE SEQUENCE [LARGE SCALE GENOMIC DNA]</scope>
</reference>
<protein>
    <submittedName>
        <fullName evidence="2">Mobile element protein</fullName>
    </submittedName>
</protein>
<organism evidence="2 3">
    <name type="scientific">Candidatus Enterovibrio escicola</name>
    <dbReference type="NCBI Taxonomy" id="1927127"/>
    <lineage>
        <taxon>Bacteria</taxon>
        <taxon>Pseudomonadati</taxon>
        <taxon>Pseudomonadota</taxon>
        <taxon>Gammaproteobacteria</taxon>
        <taxon>Vibrionales</taxon>
        <taxon>Vibrionaceae</taxon>
        <taxon>Enterovibrio</taxon>
    </lineage>
</organism>
<gene>
    <name evidence="2" type="ORF">BTN49_2745</name>
</gene>
<dbReference type="EMBL" id="NBYY01000031">
    <property type="protein sequence ID" value="PCS21733.1"/>
    <property type="molecule type" value="Genomic_DNA"/>
</dbReference>
<evidence type="ECO:0000259" key="1">
    <source>
        <dbReference type="Pfam" id="PF13612"/>
    </source>
</evidence>
<keyword evidence="3" id="KW-1185">Reference proteome</keyword>
<comment type="caution">
    <text evidence="2">The sequence shown here is derived from an EMBL/GenBank/DDBJ whole genome shotgun (WGS) entry which is preliminary data.</text>
</comment>
<proteinExistence type="predicted"/>